<gene>
    <name evidence="2" type="ORF">RhiXN_01405</name>
</gene>
<dbReference type="RefSeq" id="XP_043187047.1">
    <property type="nucleotide sequence ID" value="XM_043321224.1"/>
</dbReference>
<sequence length="112" mass="12674">MGRWYTPFAYTSGFVLNKDEVFDLAKHVAFDFAPSPTAHELEVVVFIHNASRNIRLHMGRERASYALQPPGGFPRESEEIEEDEEGEVYEEDKSEDLEDGAEKLGQKIGGLK</sequence>
<evidence type="ECO:0000313" key="2">
    <source>
        <dbReference type="EMBL" id="QRW26810.1"/>
    </source>
</evidence>
<protein>
    <submittedName>
        <fullName evidence="2">ABC transporter</fullName>
    </submittedName>
</protein>
<name>A0A8H8P7V9_9AGAM</name>
<feature type="compositionally biased region" description="Acidic residues" evidence="1">
    <location>
        <begin position="78"/>
        <end position="99"/>
    </location>
</feature>
<dbReference type="EMBL" id="CP059673">
    <property type="protein sequence ID" value="QRW26810.1"/>
    <property type="molecule type" value="Genomic_DNA"/>
</dbReference>
<proteinExistence type="predicted"/>
<dbReference type="AlphaFoldDB" id="A0A8H8P7V9"/>
<accession>A0A8H8P7V9</accession>
<dbReference type="GeneID" id="67023687"/>
<organism evidence="2 3">
    <name type="scientific">Rhizoctonia solani</name>
    <dbReference type="NCBI Taxonomy" id="456999"/>
    <lineage>
        <taxon>Eukaryota</taxon>
        <taxon>Fungi</taxon>
        <taxon>Dikarya</taxon>
        <taxon>Basidiomycota</taxon>
        <taxon>Agaricomycotina</taxon>
        <taxon>Agaricomycetes</taxon>
        <taxon>Cantharellales</taxon>
        <taxon>Ceratobasidiaceae</taxon>
        <taxon>Rhizoctonia</taxon>
    </lineage>
</organism>
<dbReference type="KEGG" id="rsx:RhiXN_01405"/>
<evidence type="ECO:0000313" key="3">
    <source>
        <dbReference type="Proteomes" id="UP000650533"/>
    </source>
</evidence>
<evidence type="ECO:0000256" key="1">
    <source>
        <dbReference type="SAM" id="MobiDB-lite"/>
    </source>
</evidence>
<feature type="region of interest" description="Disordered" evidence="1">
    <location>
        <begin position="65"/>
        <end position="112"/>
    </location>
</feature>
<reference evidence="2" key="1">
    <citation type="submission" date="2020-05" db="EMBL/GenBank/DDBJ databases">
        <title>Evolutionary and genomic comparisons of hybrid uninucleate and nonhybrid Rhizoctonia fungi.</title>
        <authorList>
            <person name="Li C."/>
            <person name="Chen X."/>
        </authorList>
    </citation>
    <scope>NUCLEOTIDE SEQUENCE</scope>
    <source>
        <strain evidence="2">AG-1 IA</strain>
    </source>
</reference>
<dbReference type="Proteomes" id="UP000650533">
    <property type="component" value="Chromosome 16"/>
</dbReference>